<reference evidence="6 7" key="1">
    <citation type="submission" date="2020-04" db="EMBL/GenBank/DDBJ databases">
        <authorList>
            <person name="Wallbank WR R."/>
            <person name="Pardo Diaz C."/>
            <person name="Kozak K."/>
            <person name="Martin S."/>
            <person name="Jiggins C."/>
            <person name="Moest M."/>
            <person name="Warren A I."/>
            <person name="Byers J.R.P. K."/>
            <person name="Montejo-Kovacevich G."/>
            <person name="Yen C E."/>
        </authorList>
    </citation>
    <scope>NUCLEOTIDE SEQUENCE [LARGE SCALE GENOMIC DNA]</scope>
</reference>
<accession>A0A8S1ACT9</accession>
<feature type="domain" description="Arrestin C-terminal-like" evidence="5">
    <location>
        <begin position="179"/>
        <end position="304"/>
    </location>
</feature>
<evidence type="ECO:0008006" key="8">
    <source>
        <dbReference type="Google" id="ProtNLM"/>
    </source>
</evidence>
<dbReference type="Pfam" id="PF02752">
    <property type="entry name" value="Arrestin_C"/>
    <property type="match status" value="1"/>
</dbReference>
<dbReference type="OrthoDB" id="2333384at2759"/>
<dbReference type="Pfam" id="PF00339">
    <property type="entry name" value="Arrestin_N"/>
    <property type="match status" value="1"/>
</dbReference>
<feature type="compositionally biased region" description="Acidic residues" evidence="3">
    <location>
        <begin position="337"/>
        <end position="349"/>
    </location>
</feature>
<dbReference type="InterPro" id="IPR014756">
    <property type="entry name" value="Ig_E-set"/>
</dbReference>
<dbReference type="InterPro" id="IPR011022">
    <property type="entry name" value="Arrestin_C-like"/>
</dbReference>
<evidence type="ECO:0000256" key="3">
    <source>
        <dbReference type="SAM" id="MobiDB-lite"/>
    </source>
</evidence>
<dbReference type="SUPFAM" id="SSF81296">
    <property type="entry name" value="E set domains"/>
    <property type="match status" value="1"/>
</dbReference>
<feature type="region of interest" description="Disordered" evidence="3">
    <location>
        <begin position="335"/>
        <end position="368"/>
    </location>
</feature>
<evidence type="ECO:0000313" key="6">
    <source>
        <dbReference type="EMBL" id="CAB3243371.1"/>
    </source>
</evidence>
<dbReference type="InterPro" id="IPR050357">
    <property type="entry name" value="Arrestin_domain-protein"/>
</dbReference>
<comment type="similarity">
    <text evidence="1">Belongs to the arrestin family.</text>
</comment>
<protein>
    <recommendedName>
        <fullName evidence="8">Arrestin C-terminal-like domain-containing protein</fullName>
    </recommendedName>
</protein>
<evidence type="ECO:0000259" key="5">
    <source>
        <dbReference type="Pfam" id="PF02752"/>
    </source>
</evidence>
<evidence type="ECO:0000256" key="1">
    <source>
        <dbReference type="ARBA" id="ARBA00005298"/>
    </source>
</evidence>
<dbReference type="Proteomes" id="UP000494106">
    <property type="component" value="Unassembled WGS sequence"/>
</dbReference>
<dbReference type="EMBL" id="CADEBC010000519">
    <property type="protein sequence ID" value="CAB3243371.1"/>
    <property type="molecule type" value="Genomic_DNA"/>
</dbReference>
<dbReference type="AlphaFoldDB" id="A0A8S1ACT9"/>
<keyword evidence="2" id="KW-0716">Sensory transduction</keyword>
<comment type="caution">
    <text evidence="6">The sequence shown here is derived from an EMBL/GenBank/DDBJ whole genome shotgun (WGS) entry which is preliminary data.</text>
</comment>
<dbReference type="PANTHER" id="PTHR11188">
    <property type="entry name" value="ARRESTIN DOMAIN CONTAINING PROTEIN"/>
    <property type="match status" value="1"/>
</dbReference>
<organism evidence="6 7">
    <name type="scientific">Arctia plantaginis</name>
    <name type="common">Wood tiger moth</name>
    <name type="synonym">Phalaena plantaginis</name>
    <dbReference type="NCBI Taxonomy" id="874455"/>
    <lineage>
        <taxon>Eukaryota</taxon>
        <taxon>Metazoa</taxon>
        <taxon>Ecdysozoa</taxon>
        <taxon>Arthropoda</taxon>
        <taxon>Hexapoda</taxon>
        <taxon>Insecta</taxon>
        <taxon>Pterygota</taxon>
        <taxon>Neoptera</taxon>
        <taxon>Endopterygota</taxon>
        <taxon>Lepidoptera</taxon>
        <taxon>Glossata</taxon>
        <taxon>Ditrysia</taxon>
        <taxon>Noctuoidea</taxon>
        <taxon>Erebidae</taxon>
        <taxon>Arctiinae</taxon>
        <taxon>Arctia</taxon>
    </lineage>
</organism>
<evidence type="ECO:0000256" key="2">
    <source>
        <dbReference type="ARBA" id="ARBA00022606"/>
    </source>
</evidence>
<dbReference type="PANTHER" id="PTHR11188:SF17">
    <property type="entry name" value="FI21816P1"/>
    <property type="match status" value="1"/>
</dbReference>
<name>A0A8S1ACT9_ARCPL</name>
<sequence length="368" mass="41927">MGISCEIHLFKPVNGVYYSGQNVSGVIKYSVDEPMIVDKIVTSLKGIGYIAITADHGSTWERTYKTTSSYIDVDTVIIGEKKQISVGSYEIKFRYTLPGNIPSTMKARKAFKFKSYKVKCFIKYYVRIKFERPGVFAFNKHFRKEVDVLSKTVPTLPREPAVYTENKKLLRLFTKQDSIITINATILNSVIPMEGKIELRYEVQNNSHVVIKTTTTQLVQGYLFKSKGHRKVIYGEAVPDTEAQTLPINCQETQNRTISIDVPSGLYNVENTMIVARFYRVRIIAQLPIPYKNVILDVPVQIGIFEENLNVNRTEVTNEDINSDNLPPSYWEVMGEANEEYGVDSDDETDTTKLFKRRPHSDEESAVS</sequence>
<dbReference type="InterPro" id="IPR011021">
    <property type="entry name" value="Arrestin-like_N"/>
</dbReference>
<gene>
    <name evidence="6" type="ORF">APLA_LOCUS9457</name>
</gene>
<dbReference type="GO" id="GO:0005737">
    <property type="term" value="C:cytoplasm"/>
    <property type="evidence" value="ECO:0007669"/>
    <property type="project" value="TreeGrafter"/>
</dbReference>
<proteinExistence type="inferred from homology"/>
<feature type="domain" description="Arrestin-like N-terminal" evidence="4">
    <location>
        <begin position="14"/>
        <end position="151"/>
    </location>
</feature>
<evidence type="ECO:0000259" key="4">
    <source>
        <dbReference type="Pfam" id="PF00339"/>
    </source>
</evidence>
<dbReference type="Gene3D" id="2.60.40.640">
    <property type="match status" value="2"/>
</dbReference>
<dbReference type="InterPro" id="IPR014752">
    <property type="entry name" value="Arrestin-like_C"/>
</dbReference>
<keyword evidence="7" id="KW-1185">Reference proteome</keyword>
<evidence type="ECO:0000313" key="7">
    <source>
        <dbReference type="Proteomes" id="UP000494106"/>
    </source>
</evidence>
<dbReference type="GO" id="GO:0015031">
    <property type="term" value="P:protein transport"/>
    <property type="evidence" value="ECO:0007669"/>
    <property type="project" value="TreeGrafter"/>
</dbReference>